<gene>
    <name evidence="3" type="ORF">ACFOJE_02650</name>
</gene>
<dbReference type="RefSeq" id="WP_377812699.1">
    <property type="nucleotide sequence ID" value="NZ_JBHRSJ010000002.1"/>
</dbReference>
<feature type="transmembrane region" description="Helical" evidence="1">
    <location>
        <begin position="71"/>
        <end position="90"/>
    </location>
</feature>
<keyword evidence="1" id="KW-0812">Transmembrane</keyword>
<evidence type="ECO:0000256" key="1">
    <source>
        <dbReference type="SAM" id="Phobius"/>
    </source>
</evidence>
<feature type="transmembrane region" description="Helical" evidence="1">
    <location>
        <begin position="96"/>
        <end position="116"/>
    </location>
</feature>
<protein>
    <submittedName>
        <fullName evidence="3">PelD GGDEF domain-containing protein</fullName>
    </submittedName>
</protein>
<dbReference type="Gene3D" id="3.30.450.40">
    <property type="match status" value="1"/>
</dbReference>
<evidence type="ECO:0000313" key="3">
    <source>
        <dbReference type="EMBL" id="MFC2971117.1"/>
    </source>
</evidence>
<accession>A0ABV7APB2</accession>
<organism evidence="3 4">
    <name type="scientific">Azotobacter bryophylli</name>
    <dbReference type="NCBI Taxonomy" id="1986537"/>
    <lineage>
        <taxon>Bacteria</taxon>
        <taxon>Pseudomonadati</taxon>
        <taxon>Pseudomonadota</taxon>
        <taxon>Gammaproteobacteria</taxon>
        <taxon>Pseudomonadales</taxon>
        <taxon>Pseudomonadaceae</taxon>
        <taxon>Azotobacter</taxon>
    </lineage>
</organism>
<dbReference type="InterPro" id="IPR031583">
    <property type="entry name" value="PelD_GGDEF"/>
</dbReference>
<name>A0ABV7APB2_9GAMM</name>
<dbReference type="SUPFAM" id="SSF55781">
    <property type="entry name" value="GAF domain-like"/>
    <property type="match status" value="1"/>
</dbReference>
<dbReference type="Proteomes" id="UP001595457">
    <property type="component" value="Unassembled WGS sequence"/>
</dbReference>
<dbReference type="EMBL" id="JBHRSJ010000002">
    <property type="protein sequence ID" value="MFC2971117.1"/>
    <property type="molecule type" value="Genomic_DNA"/>
</dbReference>
<feature type="domain" description="PelD GGDEF" evidence="2">
    <location>
        <begin position="327"/>
        <end position="449"/>
    </location>
</feature>
<feature type="transmembrane region" description="Helical" evidence="1">
    <location>
        <begin position="23"/>
        <end position="42"/>
    </location>
</feature>
<proteinExistence type="predicted"/>
<sequence length="460" mass="51541">MNTDALDFAPNDHRLAPRVKGRVSWIETFVLSGLAVALGYWLSPGDPLHAYASFPWTVLVPLLLGMRYGFLHGLAGSALLVLALFGYRAFGPGLYPELPMAFIAGLLVCGMLVGEFRDIWERRLRRLQLANEYRQQRLDEFTRAHHILRISHDRLEQRIAGSDQSLRSSLLGLRSQLRAVPREDDALQALAEPILNLLGQYGSLRIAGLYRVRDGRPVEPPLAVLGRMPGIHPDDLLVSLCLVRGELVSLREELLERGEHREHSDLQVCVPLVDTRGRTLGLLAVAQMPFFALNERTLSLLAILAGHIADLLLSDPDALQLKDADAQVFTENLNRALLDARNHGLPACLYAFELSEPQRSEELQRLLEESQRGLDLLLKLVNVRNRPCLLVLLPLTSALGAEGYLKRLLGLLAERYGPERDPKSLGIRVLQYELKVGNERESLRQFLYNECGLDDQHIAL</sequence>
<reference evidence="4" key="1">
    <citation type="journal article" date="2019" name="Int. J. Syst. Evol. Microbiol.">
        <title>The Global Catalogue of Microorganisms (GCM) 10K type strain sequencing project: providing services to taxonomists for standard genome sequencing and annotation.</title>
        <authorList>
            <consortium name="The Broad Institute Genomics Platform"/>
            <consortium name="The Broad Institute Genome Sequencing Center for Infectious Disease"/>
            <person name="Wu L."/>
            <person name="Ma J."/>
        </authorList>
    </citation>
    <scope>NUCLEOTIDE SEQUENCE [LARGE SCALE GENOMIC DNA]</scope>
    <source>
        <strain evidence="4">KCTC 62195</strain>
    </source>
</reference>
<keyword evidence="1" id="KW-0472">Membrane</keyword>
<dbReference type="InterPro" id="IPR029016">
    <property type="entry name" value="GAF-like_dom_sf"/>
</dbReference>
<comment type="caution">
    <text evidence="3">The sequence shown here is derived from an EMBL/GenBank/DDBJ whole genome shotgun (WGS) entry which is preliminary data.</text>
</comment>
<dbReference type="Gene3D" id="3.30.70.2880">
    <property type="match status" value="1"/>
</dbReference>
<keyword evidence="1" id="KW-1133">Transmembrane helix</keyword>
<evidence type="ECO:0000313" key="4">
    <source>
        <dbReference type="Proteomes" id="UP001595457"/>
    </source>
</evidence>
<evidence type="ECO:0000259" key="2">
    <source>
        <dbReference type="Pfam" id="PF16963"/>
    </source>
</evidence>
<keyword evidence="4" id="KW-1185">Reference proteome</keyword>
<dbReference type="Pfam" id="PF16963">
    <property type="entry name" value="PelD_GGDEF"/>
    <property type="match status" value="1"/>
</dbReference>
<dbReference type="InterPro" id="IPR038367">
    <property type="entry name" value="PelD_GGDEF_sf"/>
</dbReference>